<proteinExistence type="predicted"/>
<gene>
    <name evidence="2" type="ORF">VFH_II195520</name>
</gene>
<dbReference type="Proteomes" id="UP001157006">
    <property type="component" value="Chromosome 2"/>
</dbReference>
<name>A0AAV0ZPM1_VICFA</name>
<evidence type="ECO:0000259" key="1">
    <source>
        <dbReference type="Pfam" id="PF16719"/>
    </source>
</evidence>
<dbReference type="InterPro" id="IPR032001">
    <property type="entry name" value="SAWADEE_dom"/>
</dbReference>
<dbReference type="Gene3D" id="2.30.30.140">
    <property type="match status" value="1"/>
</dbReference>
<reference evidence="2 3" key="1">
    <citation type="submission" date="2023-01" db="EMBL/GenBank/DDBJ databases">
        <authorList>
            <person name="Kreplak J."/>
        </authorList>
    </citation>
    <scope>NUCLEOTIDE SEQUENCE [LARGE SCALE GENOMIC DNA]</scope>
</reference>
<dbReference type="Gene3D" id="2.40.50.40">
    <property type="match status" value="1"/>
</dbReference>
<protein>
    <recommendedName>
        <fullName evidence="1">SAWADEE domain-containing protein</fullName>
    </recommendedName>
</protein>
<evidence type="ECO:0000313" key="3">
    <source>
        <dbReference type="Proteomes" id="UP001157006"/>
    </source>
</evidence>
<dbReference type="InterPro" id="IPR039276">
    <property type="entry name" value="SHH1/2"/>
</dbReference>
<dbReference type="AlphaFoldDB" id="A0AAV0ZPM1"/>
<sequence length="236" mass="27840">MDRLRPRSRSVFSGFTNSEIEKMEKVLRETKGQTLTQDFYQKLTKSFNYSSGRAGKPLLKWTEMESWFQTRLQESPQPQVLENELVSPQGLQCKHGEIVRDPSELEFEARSSKDEAWYDVETFLAHRFLSTGEAEVKVRFVGFGAEEDEWVNIKSSVRERSVPFENSECSGLKTGDPVLCFMERRDQAIYYDAHILEIQRRMHDIRGCRCHILIRYDHDNTEERVRLRRLCHRPRS</sequence>
<accession>A0AAV0ZPM1</accession>
<organism evidence="2 3">
    <name type="scientific">Vicia faba</name>
    <name type="common">Broad bean</name>
    <name type="synonym">Faba vulgaris</name>
    <dbReference type="NCBI Taxonomy" id="3906"/>
    <lineage>
        <taxon>Eukaryota</taxon>
        <taxon>Viridiplantae</taxon>
        <taxon>Streptophyta</taxon>
        <taxon>Embryophyta</taxon>
        <taxon>Tracheophyta</taxon>
        <taxon>Spermatophyta</taxon>
        <taxon>Magnoliopsida</taxon>
        <taxon>eudicotyledons</taxon>
        <taxon>Gunneridae</taxon>
        <taxon>Pentapetalae</taxon>
        <taxon>rosids</taxon>
        <taxon>fabids</taxon>
        <taxon>Fabales</taxon>
        <taxon>Fabaceae</taxon>
        <taxon>Papilionoideae</taxon>
        <taxon>50 kb inversion clade</taxon>
        <taxon>NPAAA clade</taxon>
        <taxon>Hologalegina</taxon>
        <taxon>IRL clade</taxon>
        <taxon>Fabeae</taxon>
        <taxon>Vicia</taxon>
    </lineage>
</organism>
<keyword evidence="3" id="KW-1185">Reference proteome</keyword>
<dbReference type="PANTHER" id="PTHR33827:SF3">
    <property type="entry name" value="OS09G0346900 PROTEIN"/>
    <property type="match status" value="1"/>
</dbReference>
<dbReference type="Pfam" id="PF16719">
    <property type="entry name" value="SAWADEE"/>
    <property type="match status" value="1"/>
</dbReference>
<feature type="domain" description="SAWADEE" evidence="1">
    <location>
        <begin position="104"/>
        <end position="231"/>
    </location>
</feature>
<evidence type="ECO:0000313" key="2">
    <source>
        <dbReference type="EMBL" id="CAI8599881.1"/>
    </source>
</evidence>
<dbReference type="GO" id="GO:0003682">
    <property type="term" value="F:chromatin binding"/>
    <property type="evidence" value="ECO:0007669"/>
    <property type="project" value="InterPro"/>
</dbReference>
<dbReference type="EMBL" id="OX451737">
    <property type="protein sequence ID" value="CAI8599881.1"/>
    <property type="molecule type" value="Genomic_DNA"/>
</dbReference>
<dbReference type="PANTHER" id="PTHR33827">
    <property type="entry name" value="PROTEIN SAWADEE HOMEODOMAIN HOMOLOG 2"/>
    <property type="match status" value="1"/>
</dbReference>